<dbReference type="GO" id="GO:0016020">
    <property type="term" value="C:membrane"/>
    <property type="evidence" value="ECO:0007669"/>
    <property type="project" value="UniProtKB-SubCell"/>
</dbReference>
<evidence type="ECO:0000313" key="7">
    <source>
        <dbReference type="EMBL" id="MPN56832.1"/>
    </source>
</evidence>
<dbReference type="InterPro" id="IPR000515">
    <property type="entry name" value="MetI-like"/>
</dbReference>
<evidence type="ECO:0000256" key="2">
    <source>
        <dbReference type="ARBA" id="ARBA00022692"/>
    </source>
</evidence>
<comment type="caution">
    <text evidence="7">The sequence shown here is derived from an EMBL/GenBank/DDBJ whole genome shotgun (WGS) entry which is preliminary data.</text>
</comment>
<keyword evidence="4 5" id="KW-0472">Membrane</keyword>
<evidence type="ECO:0000256" key="1">
    <source>
        <dbReference type="ARBA" id="ARBA00004141"/>
    </source>
</evidence>
<accession>A0A645J154</accession>
<reference evidence="7" key="1">
    <citation type="submission" date="2019-08" db="EMBL/GenBank/DDBJ databases">
        <authorList>
            <person name="Kucharzyk K."/>
            <person name="Murdoch R.W."/>
            <person name="Higgins S."/>
            <person name="Loffler F."/>
        </authorList>
    </citation>
    <scope>NUCLEOTIDE SEQUENCE</scope>
</reference>
<comment type="subcellular location">
    <subcellularLocation>
        <location evidence="1">Membrane</location>
        <topology evidence="1">Multi-pass membrane protein</topology>
    </subcellularLocation>
</comment>
<feature type="domain" description="ABC transmembrane type-1" evidence="6">
    <location>
        <begin position="1"/>
        <end position="48"/>
    </location>
</feature>
<protein>
    <recommendedName>
        <fullName evidence="6">ABC transmembrane type-1 domain-containing protein</fullName>
    </recommendedName>
</protein>
<evidence type="ECO:0000256" key="5">
    <source>
        <dbReference type="SAM" id="Phobius"/>
    </source>
</evidence>
<feature type="transmembrane region" description="Helical" evidence="5">
    <location>
        <begin position="20"/>
        <end position="42"/>
    </location>
</feature>
<keyword evidence="3 5" id="KW-1133">Transmembrane helix</keyword>
<gene>
    <name evidence="7" type="ORF">SDC9_204525</name>
</gene>
<dbReference type="AlphaFoldDB" id="A0A645J154"/>
<dbReference type="Pfam" id="PF00528">
    <property type="entry name" value="BPD_transp_1"/>
    <property type="match status" value="1"/>
</dbReference>
<evidence type="ECO:0000256" key="4">
    <source>
        <dbReference type="ARBA" id="ARBA00023136"/>
    </source>
</evidence>
<evidence type="ECO:0000259" key="6">
    <source>
        <dbReference type="Pfam" id="PF00528"/>
    </source>
</evidence>
<dbReference type="PANTHER" id="PTHR43376">
    <property type="entry name" value="OLIGOPEPTIDE TRANSPORT SYSTEM PERMEASE PROTEIN"/>
    <property type="match status" value="1"/>
</dbReference>
<proteinExistence type="predicted"/>
<dbReference type="GO" id="GO:0055085">
    <property type="term" value="P:transmembrane transport"/>
    <property type="evidence" value="ECO:0007669"/>
    <property type="project" value="InterPro"/>
</dbReference>
<dbReference type="PANTHER" id="PTHR43376:SF1">
    <property type="entry name" value="OLIGOPEPTIDE TRANSPORT SYSTEM PERMEASE PROTEIN"/>
    <property type="match status" value="1"/>
</dbReference>
<sequence>MGTLIYEAIMGKDYPLLQGAFLIIAITALLANMLAEMLYALIDPRVRRPA</sequence>
<keyword evidence="2 5" id="KW-0812">Transmembrane</keyword>
<evidence type="ECO:0000256" key="3">
    <source>
        <dbReference type="ARBA" id="ARBA00022989"/>
    </source>
</evidence>
<organism evidence="7">
    <name type="scientific">bioreactor metagenome</name>
    <dbReference type="NCBI Taxonomy" id="1076179"/>
    <lineage>
        <taxon>unclassified sequences</taxon>
        <taxon>metagenomes</taxon>
        <taxon>ecological metagenomes</taxon>
    </lineage>
</organism>
<name>A0A645J154_9ZZZZ</name>
<dbReference type="EMBL" id="VSSQ01127637">
    <property type="protein sequence ID" value="MPN56832.1"/>
    <property type="molecule type" value="Genomic_DNA"/>
</dbReference>